<comment type="caution">
    <text evidence="1">The sequence shown here is derived from an EMBL/GenBank/DDBJ whole genome shotgun (WGS) entry which is preliminary data.</text>
</comment>
<gene>
    <name evidence="1" type="ORF">CQ13_39220</name>
</gene>
<dbReference type="Pfam" id="PF10994">
    <property type="entry name" value="DUF2817"/>
    <property type="match status" value="1"/>
</dbReference>
<dbReference type="InterPro" id="IPR021259">
    <property type="entry name" value="DUF2817"/>
</dbReference>
<dbReference type="AlphaFoldDB" id="A0A0R3N8X0"/>
<keyword evidence="2" id="KW-1185">Reference proteome</keyword>
<dbReference type="CDD" id="cd06233">
    <property type="entry name" value="M14-like"/>
    <property type="match status" value="1"/>
</dbReference>
<dbReference type="EMBL" id="LLYA01000061">
    <property type="protein sequence ID" value="KRR28839.1"/>
    <property type="molecule type" value="Genomic_DNA"/>
</dbReference>
<dbReference type="RefSeq" id="WP_057842675.1">
    <property type="nucleotide sequence ID" value="NZ_LLYA01000061.1"/>
</dbReference>
<dbReference type="SUPFAM" id="SSF53187">
    <property type="entry name" value="Zn-dependent exopeptidases"/>
    <property type="match status" value="1"/>
</dbReference>
<protein>
    <recommendedName>
        <fullName evidence="3">DUF2817 domain-containing protein</fullName>
    </recommendedName>
</protein>
<evidence type="ECO:0008006" key="3">
    <source>
        <dbReference type="Google" id="ProtNLM"/>
    </source>
</evidence>
<dbReference type="Gene3D" id="3.40.630.10">
    <property type="entry name" value="Zn peptidases"/>
    <property type="match status" value="1"/>
</dbReference>
<dbReference type="OrthoDB" id="4014363at2"/>
<sequence>MNLDSAKQIAPVVFSDTYAEARQKFLATAPTSRAYPCSTKGPSGEALFTDAAYFGNPDAKTLLVLVSGTHGPEGYSGSASQLLFLQAKFHEQLPPSTAVLFIHALNCYGFAWDRRFTAEGCDPNRNFIDFSKPLPSNPEYEELAEHLVPADNTPEGLQRAEAAIKEYRAKHGEWKFRAARNSGQYTRPGGVFYGGTGPTETRRTLEQIAADFVVAKRDRVVIIDYHTGLGPYGYGEIQCEQPSGLTGYERAMGIFGPSVTSPDLGTSSSVVIHGCQDEFWQRELGDRHTYVALEYGTYELDVVRKAQRDDLWLFNYRPEAVNSELGRKIRAASKEAYNPQRADWKEMVIWRSHQIHRQAREALGSGQ</sequence>
<name>A0A0R3N8X0_9BRAD</name>
<dbReference type="Proteomes" id="UP000052023">
    <property type="component" value="Unassembled WGS sequence"/>
</dbReference>
<accession>A0A0R3N8X0</accession>
<organism evidence="1 2">
    <name type="scientific">Bradyrhizobium retamae</name>
    <dbReference type="NCBI Taxonomy" id="1300035"/>
    <lineage>
        <taxon>Bacteria</taxon>
        <taxon>Pseudomonadati</taxon>
        <taxon>Pseudomonadota</taxon>
        <taxon>Alphaproteobacteria</taxon>
        <taxon>Hyphomicrobiales</taxon>
        <taxon>Nitrobacteraceae</taxon>
        <taxon>Bradyrhizobium</taxon>
    </lineage>
</organism>
<evidence type="ECO:0000313" key="2">
    <source>
        <dbReference type="Proteomes" id="UP000052023"/>
    </source>
</evidence>
<reference evidence="1 2" key="1">
    <citation type="submission" date="2014-03" db="EMBL/GenBank/DDBJ databases">
        <title>Bradyrhizobium valentinum sp. nov., isolated from effective nodules of Lupinus mariae-josephae, a lupine endemic of basic-lime soils in Eastern Spain.</title>
        <authorList>
            <person name="Duran D."/>
            <person name="Rey L."/>
            <person name="Navarro A."/>
            <person name="Busquets A."/>
            <person name="Imperial J."/>
            <person name="Ruiz-Argueso T."/>
        </authorList>
    </citation>
    <scope>NUCLEOTIDE SEQUENCE [LARGE SCALE GENOMIC DNA]</scope>
    <source>
        <strain evidence="1 2">Ro19</strain>
    </source>
</reference>
<evidence type="ECO:0000313" key="1">
    <source>
        <dbReference type="EMBL" id="KRR28839.1"/>
    </source>
</evidence>
<proteinExistence type="predicted"/>